<gene>
    <name evidence="9" type="primary">atpH_1</name>
    <name evidence="7 10" type="synonym">atpH</name>
    <name evidence="8" type="synonym">atpH_2</name>
    <name evidence="11" type="ORF">DW007_13100</name>
    <name evidence="8" type="ORF">ERS852490_02688</name>
    <name evidence="9" type="ORF">ERS852492_01039</name>
    <name evidence="10" type="ORF">GKE48_10825</name>
</gene>
<evidence type="ECO:0000256" key="2">
    <source>
        <dbReference type="ARBA" id="ARBA00022448"/>
    </source>
</evidence>
<dbReference type="OrthoDB" id="9802471at2"/>
<keyword evidence="7" id="KW-1003">Cell membrane</keyword>
<comment type="function">
    <text evidence="7">F(1)F(0) ATP synthase produces ATP from ADP in the presence of a proton or sodium gradient. F-type ATPases consist of two structural domains, F(1) containing the extramembraneous catalytic core and F(0) containing the membrane proton channel, linked together by a central stalk and a peripheral stalk. During catalysis, ATP synthesis in the catalytic domain of F(1) is coupled via a rotary mechanism of the central stalk subunits to proton translocation.</text>
</comment>
<dbReference type="Proteomes" id="UP000095780">
    <property type="component" value="Unassembled WGS sequence"/>
</dbReference>
<evidence type="ECO:0000313" key="12">
    <source>
        <dbReference type="Proteomes" id="UP000095621"/>
    </source>
</evidence>
<keyword evidence="6 7" id="KW-0066">ATP synthesis</keyword>
<keyword evidence="4 7" id="KW-0406">Ion transport</keyword>
<dbReference type="Gene3D" id="1.10.520.20">
    <property type="entry name" value="N-terminal domain of the delta subunit of the F1F0-ATP synthase"/>
    <property type="match status" value="1"/>
</dbReference>
<organism evidence="9 13">
    <name type="scientific">Lachnospira eligens</name>
    <dbReference type="NCBI Taxonomy" id="39485"/>
    <lineage>
        <taxon>Bacteria</taxon>
        <taxon>Bacillati</taxon>
        <taxon>Bacillota</taxon>
        <taxon>Clostridia</taxon>
        <taxon>Lachnospirales</taxon>
        <taxon>Lachnospiraceae</taxon>
        <taxon>Lachnospira</taxon>
    </lineage>
</organism>
<dbReference type="SUPFAM" id="SSF47928">
    <property type="entry name" value="N-terminal domain of the delta subunit of the F1F0-ATP synthase"/>
    <property type="match status" value="1"/>
</dbReference>
<dbReference type="Proteomes" id="UP000285201">
    <property type="component" value="Unassembled WGS sequence"/>
</dbReference>
<keyword evidence="11" id="KW-0378">Hydrolase</keyword>
<dbReference type="GO" id="GO:0016787">
    <property type="term" value="F:hydrolase activity"/>
    <property type="evidence" value="ECO:0007669"/>
    <property type="project" value="UniProtKB-KW"/>
</dbReference>
<dbReference type="Proteomes" id="UP000481964">
    <property type="component" value="Unassembled WGS sequence"/>
</dbReference>
<dbReference type="HAMAP" id="MF_01416">
    <property type="entry name" value="ATP_synth_delta_bact"/>
    <property type="match status" value="1"/>
</dbReference>
<dbReference type="GO" id="GO:0045259">
    <property type="term" value="C:proton-transporting ATP synthase complex"/>
    <property type="evidence" value="ECO:0007669"/>
    <property type="project" value="UniProtKB-KW"/>
</dbReference>
<keyword evidence="2 7" id="KW-0813">Transport</keyword>
<dbReference type="EMBL" id="QROY01000014">
    <property type="protein sequence ID" value="RHL65596.1"/>
    <property type="molecule type" value="Genomic_DNA"/>
</dbReference>
<comment type="function">
    <text evidence="7">This protein is part of the stalk that links CF(0) to CF(1). It either transmits conformational changes from CF(0) to CF(1) or is implicated in proton conduction.</text>
</comment>
<reference evidence="10 15" key="3">
    <citation type="journal article" date="2019" name="Nat. Med.">
        <title>A library of human gut bacterial isolates paired with longitudinal multiomics data enables mechanistic microbiome research.</title>
        <authorList>
            <person name="Poyet M."/>
            <person name="Groussin M."/>
            <person name="Gibbons S.M."/>
            <person name="Avila-Pacheco J."/>
            <person name="Jiang X."/>
            <person name="Kearney S.M."/>
            <person name="Perrotta A.R."/>
            <person name="Berdy B."/>
            <person name="Zhao S."/>
            <person name="Lieberman T.D."/>
            <person name="Swanson P.K."/>
            <person name="Smith M."/>
            <person name="Roesemann S."/>
            <person name="Alexander J.E."/>
            <person name="Rich S.A."/>
            <person name="Livny J."/>
            <person name="Vlamakis H."/>
            <person name="Clish C."/>
            <person name="Bullock K."/>
            <person name="Deik A."/>
            <person name="Scott J."/>
            <person name="Pierce K.A."/>
            <person name="Xavier R.J."/>
            <person name="Alm E.J."/>
        </authorList>
    </citation>
    <scope>NUCLEOTIDE SEQUENCE [LARGE SCALE GENOMIC DNA]</scope>
    <source>
        <strain evidence="10 15">BIOML-A1</strain>
    </source>
</reference>
<dbReference type="Pfam" id="PF00213">
    <property type="entry name" value="OSCP"/>
    <property type="match status" value="1"/>
</dbReference>
<dbReference type="EMBL" id="CZBV01000003">
    <property type="protein sequence ID" value="CUQ82808.1"/>
    <property type="molecule type" value="Genomic_DNA"/>
</dbReference>
<protein>
    <recommendedName>
        <fullName evidence="7">ATP synthase subunit delta</fullName>
    </recommendedName>
    <alternativeName>
        <fullName evidence="7">ATP synthase F(1) sector subunit delta</fullName>
    </alternativeName>
    <alternativeName>
        <fullName evidence="7">F-type ATPase subunit delta</fullName>
        <shortName evidence="7">F-ATPase subunit delta</shortName>
    </alternativeName>
</protein>
<proteinExistence type="inferred from homology"/>
<dbReference type="PANTHER" id="PTHR11910">
    <property type="entry name" value="ATP SYNTHASE DELTA CHAIN"/>
    <property type="match status" value="1"/>
</dbReference>
<name>A0A174ZEX2_9FIRM</name>
<evidence type="ECO:0000313" key="15">
    <source>
        <dbReference type="Proteomes" id="UP000481964"/>
    </source>
</evidence>
<dbReference type="NCBIfam" id="TIGR01145">
    <property type="entry name" value="ATP_synt_delta"/>
    <property type="match status" value="1"/>
</dbReference>
<dbReference type="PRINTS" id="PR00125">
    <property type="entry name" value="ATPASEDELTA"/>
</dbReference>
<evidence type="ECO:0000256" key="1">
    <source>
        <dbReference type="ARBA" id="ARBA00004370"/>
    </source>
</evidence>
<evidence type="ECO:0000256" key="3">
    <source>
        <dbReference type="ARBA" id="ARBA00022781"/>
    </source>
</evidence>
<dbReference type="EMBL" id="WKRD01000008">
    <property type="protein sequence ID" value="MSC57925.1"/>
    <property type="molecule type" value="Genomic_DNA"/>
</dbReference>
<evidence type="ECO:0000313" key="10">
    <source>
        <dbReference type="EMBL" id="MSC57925.1"/>
    </source>
</evidence>
<evidence type="ECO:0000256" key="7">
    <source>
        <dbReference type="HAMAP-Rule" id="MF_01416"/>
    </source>
</evidence>
<dbReference type="InterPro" id="IPR026015">
    <property type="entry name" value="ATP_synth_OSCP/delta_N_sf"/>
</dbReference>
<evidence type="ECO:0000313" key="13">
    <source>
        <dbReference type="Proteomes" id="UP000095780"/>
    </source>
</evidence>
<evidence type="ECO:0000256" key="4">
    <source>
        <dbReference type="ARBA" id="ARBA00023065"/>
    </source>
</evidence>
<evidence type="ECO:0000313" key="8">
    <source>
        <dbReference type="EMBL" id="CUQ79033.1"/>
    </source>
</evidence>
<keyword evidence="5 7" id="KW-0472">Membrane</keyword>
<reference evidence="12 13" key="1">
    <citation type="submission" date="2015-09" db="EMBL/GenBank/DDBJ databases">
        <authorList>
            <consortium name="Pathogen Informatics"/>
        </authorList>
    </citation>
    <scope>NUCLEOTIDE SEQUENCE [LARGE SCALE GENOMIC DNA]</scope>
    <source>
        <strain evidence="8 12">2789STDY5834875</strain>
        <strain evidence="9 13">2789STDY5834878</strain>
    </source>
</reference>
<comment type="similarity">
    <text evidence="7">Belongs to the ATPase delta chain family.</text>
</comment>
<evidence type="ECO:0000256" key="5">
    <source>
        <dbReference type="ARBA" id="ARBA00023136"/>
    </source>
</evidence>
<dbReference type="GO" id="GO:0005886">
    <property type="term" value="C:plasma membrane"/>
    <property type="evidence" value="ECO:0007669"/>
    <property type="project" value="UniProtKB-SubCell"/>
</dbReference>
<evidence type="ECO:0000313" key="14">
    <source>
        <dbReference type="Proteomes" id="UP000285201"/>
    </source>
</evidence>
<keyword evidence="3 7" id="KW-0375">Hydrogen ion transport</keyword>
<evidence type="ECO:0000256" key="6">
    <source>
        <dbReference type="ARBA" id="ARBA00023310"/>
    </source>
</evidence>
<dbReference type="EMBL" id="CZBU01000006">
    <property type="protein sequence ID" value="CUQ79033.1"/>
    <property type="molecule type" value="Genomic_DNA"/>
</dbReference>
<dbReference type="GeneID" id="41356578"/>
<accession>A0A174ZEX2</accession>
<dbReference type="InterPro" id="IPR000711">
    <property type="entry name" value="ATPase_OSCP/dsu"/>
</dbReference>
<sequence>MAKLIEATYGDALFELAVEESRVDSLYDEAGAVIEAFNDNPEFGRLLNHPEVEKGEKEGLINNIFSQFVSGDMTGLLITMVSKDRQKKIVDTLEYFRKRVLEYKKIGIAYVSTAKPLTDEQKKAVAGKLLETTGYVDFQMHYSVDESLIGGMVIRIGDRVVDSSIKHKIDELSRSLMKIQL</sequence>
<dbReference type="OMA" id="MVDNIQD"/>
<dbReference type="Proteomes" id="UP000095621">
    <property type="component" value="Unassembled WGS sequence"/>
</dbReference>
<dbReference type="GO" id="GO:0046933">
    <property type="term" value="F:proton-transporting ATP synthase activity, rotational mechanism"/>
    <property type="evidence" value="ECO:0007669"/>
    <property type="project" value="UniProtKB-UniRule"/>
</dbReference>
<reference evidence="11 14" key="2">
    <citation type="submission" date="2018-08" db="EMBL/GenBank/DDBJ databases">
        <title>A genome reference for cultivated species of the human gut microbiota.</title>
        <authorList>
            <person name="Zou Y."/>
            <person name="Xue W."/>
            <person name="Luo G."/>
        </authorList>
    </citation>
    <scope>NUCLEOTIDE SEQUENCE [LARGE SCALE GENOMIC DNA]</scope>
    <source>
        <strain evidence="11 14">AF36-7BH</strain>
    </source>
</reference>
<evidence type="ECO:0000313" key="9">
    <source>
        <dbReference type="EMBL" id="CUQ82808.1"/>
    </source>
</evidence>
<evidence type="ECO:0000313" key="11">
    <source>
        <dbReference type="EMBL" id="RHL65596.1"/>
    </source>
</evidence>
<dbReference type="AlphaFoldDB" id="A0A174ZEX2"/>
<keyword evidence="7" id="KW-0139">CF(1)</keyword>
<comment type="subcellular location">
    <subcellularLocation>
        <location evidence="7">Cell membrane</location>
        <topology evidence="7">Peripheral membrane protein</topology>
    </subcellularLocation>
    <subcellularLocation>
        <location evidence="1">Membrane</location>
    </subcellularLocation>
</comment>
<dbReference type="RefSeq" id="WP_012740152.1">
    <property type="nucleotide sequence ID" value="NZ_CABIXW010000003.1"/>
</dbReference>